<dbReference type="AlphaFoldDB" id="A0AA39MDK1"/>
<name>A0AA39MDK1_9AGAR</name>
<organism evidence="1 2">
    <name type="scientific">Armillaria borealis</name>
    <dbReference type="NCBI Taxonomy" id="47425"/>
    <lineage>
        <taxon>Eukaryota</taxon>
        <taxon>Fungi</taxon>
        <taxon>Dikarya</taxon>
        <taxon>Basidiomycota</taxon>
        <taxon>Agaricomycotina</taxon>
        <taxon>Agaricomycetes</taxon>
        <taxon>Agaricomycetidae</taxon>
        <taxon>Agaricales</taxon>
        <taxon>Marasmiineae</taxon>
        <taxon>Physalacriaceae</taxon>
        <taxon>Armillaria</taxon>
    </lineage>
</organism>
<evidence type="ECO:0000313" key="1">
    <source>
        <dbReference type="EMBL" id="KAK0429799.1"/>
    </source>
</evidence>
<accession>A0AA39MDK1</accession>
<comment type="caution">
    <text evidence="1">The sequence shown here is derived from an EMBL/GenBank/DDBJ whole genome shotgun (WGS) entry which is preliminary data.</text>
</comment>
<reference evidence="1" key="1">
    <citation type="submission" date="2023-06" db="EMBL/GenBank/DDBJ databases">
        <authorList>
            <consortium name="Lawrence Berkeley National Laboratory"/>
            <person name="Ahrendt S."/>
            <person name="Sahu N."/>
            <person name="Indic B."/>
            <person name="Wong-Bajracharya J."/>
            <person name="Merenyi Z."/>
            <person name="Ke H.-M."/>
            <person name="Monk M."/>
            <person name="Kocsube S."/>
            <person name="Drula E."/>
            <person name="Lipzen A."/>
            <person name="Balint B."/>
            <person name="Henrissat B."/>
            <person name="Andreopoulos B."/>
            <person name="Martin F.M."/>
            <person name="Harder C.B."/>
            <person name="Rigling D."/>
            <person name="Ford K.L."/>
            <person name="Foster G.D."/>
            <person name="Pangilinan J."/>
            <person name="Papanicolaou A."/>
            <person name="Barry K."/>
            <person name="LaButti K."/>
            <person name="Viragh M."/>
            <person name="Koriabine M."/>
            <person name="Yan M."/>
            <person name="Riley R."/>
            <person name="Champramary S."/>
            <person name="Plett K.L."/>
            <person name="Tsai I.J."/>
            <person name="Slot J."/>
            <person name="Sipos G."/>
            <person name="Plett J."/>
            <person name="Nagy L.G."/>
            <person name="Grigoriev I.V."/>
        </authorList>
    </citation>
    <scope>NUCLEOTIDE SEQUENCE</scope>
    <source>
        <strain evidence="1">FPL87.14</strain>
    </source>
</reference>
<protein>
    <submittedName>
        <fullName evidence="1">Uncharacterized protein</fullName>
    </submittedName>
</protein>
<evidence type="ECO:0000313" key="2">
    <source>
        <dbReference type="Proteomes" id="UP001175226"/>
    </source>
</evidence>
<keyword evidence="2" id="KW-1185">Reference proteome</keyword>
<dbReference type="EMBL" id="JAUEPT010000209">
    <property type="protein sequence ID" value="KAK0429799.1"/>
    <property type="molecule type" value="Genomic_DNA"/>
</dbReference>
<gene>
    <name evidence="1" type="ORF">EV421DRAFT_1745077</name>
</gene>
<proteinExistence type="predicted"/>
<dbReference type="Proteomes" id="UP001175226">
    <property type="component" value="Unassembled WGS sequence"/>
</dbReference>
<sequence length="357" mass="41236">MSMQTKEMQPEVRHDALEDKVDSHNYQKNVGVGKLLDWRLKLALEEREVQDKAFEDIDAMLKDELCLEEGSFSNKPVYGEAEEESFAVTVTEAEVKLKLRQEELAELAKGAQLMKGRSMTAFLTMGLELEDAQWRIVAQTRESTLTLNGESSVHERRLAFFKKVKIFRGLQRSYMPGVKGMIEEADAKRDPEEPAPQAEEIALWLPSHVPEHERVSMCDANLFDMEYKLREGHDKIDAVAMKYRMAQNALKTLQGENSCGWFRVLQKDDVAPVQEAEIDDKAKRKLGRLGGRDSRSQKTKVSKKNMSWIWTEAGGPDEDESDFLHESVRVEWSKAWARRERWREEVKLLCEEMRRVL</sequence>